<keyword evidence="1" id="KW-0238">DNA-binding</keyword>
<evidence type="ECO:0000313" key="3">
    <source>
        <dbReference type="EMBL" id="KZD12073.1"/>
    </source>
</evidence>
<dbReference type="AlphaFoldDB" id="A0A154WEW5"/>
<dbReference type="InterPro" id="IPR001387">
    <property type="entry name" value="Cro/C1-type_HTH"/>
</dbReference>
<dbReference type="STRING" id="580166.AUP43_05390"/>
<dbReference type="InterPro" id="IPR011051">
    <property type="entry name" value="RmlC_Cupin_sf"/>
</dbReference>
<proteinExistence type="predicted"/>
<dbReference type="InterPro" id="IPR010982">
    <property type="entry name" value="Lambda_DNA-bd_dom_sf"/>
</dbReference>
<dbReference type="PANTHER" id="PTHR46797:SF10">
    <property type="entry name" value="BLR1115 PROTEIN"/>
    <property type="match status" value="1"/>
</dbReference>
<dbReference type="SUPFAM" id="SSF51182">
    <property type="entry name" value="RmlC-like cupins"/>
    <property type="match status" value="1"/>
</dbReference>
<dbReference type="Gene3D" id="2.60.120.10">
    <property type="entry name" value="Jelly Rolls"/>
    <property type="match status" value="1"/>
</dbReference>
<dbReference type="Proteomes" id="UP000076400">
    <property type="component" value="Unassembled WGS sequence"/>
</dbReference>
<dbReference type="InterPro" id="IPR050807">
    <property type="entry name" value="TransReg_Diox_bact_type"/>
</dbReference>
<dbReference type="RefSeq" id="WP_067553187.1">
    <property type="nucleotide sequence ID" value="NZ_LPXN01000057.1"/>
</dbReference>
<dbReference type="OrthoDB" id="189170at2"/>
<dbReference type="InterPro" id="IPR014710">
    <property type="entry name" value="RmlC-like_jellyroll"/>
</dbReference>
<evidence type="ECO:0000259" key="2">
    <source>
        <dbReference type="PROSITE" id="PS50943"/>
    </source>
</evidence>
<protein>
    <submittedName>
        <fullName evidence="3">XRE family transcriptional regulator</fullName>
    </submittedName>
</protein>
<dbReference type="PANTHER" id="PTHR46797">
    <property type="entry name" value="HTH-TYPE TRANSCRIPTIONAL REGULATOR"/>
    <property type="match status" value="1"/>
</dbReference>
<dbReference type="GO" id="GO:0005829">
    <property type="term" value="C:cytosol"/>
    <property type="evidence" value="ECO:0007669"/>
    <property type="project" value="TreeGrafter"/>
</dbReference>
<sequence>MGNEITDNSIDQRIAQRLKGLRAERGWSLDELAGRSAVSRATLSRLENAEVSPTASVLGRLCAAYGLTLSRLMHMVEGDFVPLVRRDAQPLWTDRSIGFRRRSVSPPAQTLAGEALECTLEAGIRIDYPAPPRQGLEHHVLLLEGALEIAVGGQTHALQPGDCLRYQLFGPSAFATPPDTGARYILFMV</sequence>
<name>A0A154WEW5_9PROT</name>
<comment type="caution">
    <text evidence="3">The sequence shown here is derived from an EMBL/GenBank/DDBJ whole genome shotgun (WGS) entry which is preliminary data.</text>
</comment>
<dbReference type="Pfam" id="PF13560">
    <property type="entry name" value="HTH_31"/>
    <property type="match status" value="1"/>
</dbReference>
<evidence type="ECO:0000313" key="4">
    <source>
        <dbReference type="Proteomes" id="UP000076400"/>
    </source>
</evidence>
<feature type="domain" description="HTH cro/C1-type" evidence="2">
    <location>
        <begin position="18"/>
        <end position="72"/>
    </location>
</feature>
<dbReference type="CDD" id="cd00093">
    <property type="entry name" value="HTH_XRE"/>
    <property type="match status" value="1"/>
</dbReference>
<dbReference type="GO" id="GO:0003700">
    <property type="term" value="F:DNA-binding transcription factor activity"/>
    <property type="evidence" value="ECO:0007669"/>
    <property type="project" value="TreeGrafter"/>
</dbReference>
<dbReference type="CDD" id="cd02209">
    <property type="entry name" value="cupin_XRE_C"/>
    <property type="match status" value="1"/>
</dbReference>
<dbReference type="GO" id="GO:0003677">
    <property type="term" value="F:DNA binding"/>
    <property type="evidence" value="ECO:0007669"/>
    <property type="project" value="UniProtKB-KW"/>
</dbReference>
<evidence type="ECO:0000256" key="1">
    <source>
        <dbReference type="ARBA" id="ARBA00023125"/>
    </source>
</evidence>
<dbReference type="SMART" id="SM00530">
    <property type="entry name" value="HTH_XRE"/>
    <property type="match status" value="1"/>
</dbReference>
<reference evidence="3 4" key="1">
    <citation type="submission" date="2015-12" db="EMBL/GenBank/DDBJ databases">
        <title>Genome sequence of Oceanibaculum pacificum MCCC 1A02656.</title>
        <authorList>
            <person name="Lu L."/>
            <person name="Lai Q."/>
            <person name="Shao Z."/>
            <person name="Qian P."/>
        </authorList>
    </citation>
    <scope>NUCLEOTIDE SEQUENCE [LARGE SCALE GENOMIC DNA]</scope>
    <source>
        <strain evidence="3 4">MCCC 1A02656</strain>
    </source>
</reference>
<dbReference type="EMBL" id="LPXN01000057">
    <property type="protein sequence ID" value="KZD12073.1"/>
    <property type="molecule type" value="Genomic_DNA"/>
</dbReference>
<accession>A0A154WEW5</accession>
<dbReference type="Gene3D" id="1.10.260.40">
    <property type="entry name" value="lambda repressor-like DNA-binding domains"/>
    <property type="match status" value="1"/>
</dbReference>
<keyword evidence="4" id="KW-1185">Reference proteome</keyword>
<organism evidence="3 4">
    <name type="scientific">Oceanibaculum pacificum</name>
    <dbReference type="NCBI Taxonomy" id="580166"/>
    <lineage>
        <taxon>Bacteria</taxon>
        <taxon>Pseudomonadati</taxon>
        <taxon>Pseudomonadota</taxon>
        <taxon>Alphaproteobacteria</taxon>
        <taxon>Rhodospirillales</taxon>
        <taxon>Oceanibaculaceae</taxon>
        <taxon>Oceanibaculum</taxon>
    </lineage>
</organism>
<dbReference type="PROSITE" id="PS50943">
    <property type="entry name" value="HTH_CROC1"/>
    <property type="match status" value="1"/>
</dbReference>
<gene>
    <name evidence="3" type="ORF">AUP43_05390</name>
</gene>
<dbReference type="SUPFAM" id="SSF47413">
    <property type="entry name" value="lambda repressor-like DNA-binding domains"/>
    <property type="match status" value="1"/>
</dbReference>